<accession>A0A0G4KNK4</accession>
<name>A0A0G4KNK4_VERLO</name>
<feature type="region of interest" description="Disordered" evidence="1">
    <location>
        <begin position="1"/>
        <end position="63"/>
    </location>
</feature>
<evidence type="ECO:0000313" key="3">
    <source>
        <dbReference type="Proteomes" id="UP000045706"/>
    </source>
</evidence>
<feature type="compositionally biased region" description="Polar residues" evidence="1">
    <location>
        <begin position="1"/>
        <end position="11"/>
    </location>
</feature>
<gene>
    <name evidence="2" type="ORF">BN1723_009247</name>
</gene>
<sequence length="63" mass="6591">MPSITATNSGKITGVPLTTPPETPSTAATQPSGVKRDASDGDKYGSQPKKRRIAPTLVEEKKP</sequence>
<organism evidence="2 3">
    <name type="scientific">Verticillium longisporum</name>
    <name type="common">Verticillium dahliae var. longisporum</name>
    <dbReference type="NCBI Taxonomy" id="100787"/>
    <lineage>
        <taxon>Eukaryota</taxon>
        <taxon>Fungi</taxon>
        <taxon>Dikarya</taxon>
        <taxon>Ascomycota</taxon>
        <taxon>Pezizomycotina</taxon>
        <taxon>Sordariomycetes</taxon>
        <taxon>Hypocreomycetidae</taxon>
        <taxon>Glomerellales</taxon>
        <taxon>Plectosphaerellaceae</taxon>
        <taxon>Verticillium</taxon>
    </lineage>
</organism>
<evidence type="ECO:0000313" key="2">
    <source>
        <dbReference type="EMBL" id="CRK11040.1"/>
    </source>
</evidence>
<evidence type="ECO:0000256" key="1">
    <source>
        <dbReference type="SAM" id="MobiDB-lite"/>
    </source>
</evidence>
<reference evidence="3" key="1">
    <citation type="submission" date="2015-05" db="EMBL/GenBank/DDBJ databases">
        <authorList>
            <person name="Fogelqvist Johan"/>
        </authorList>
    </citation>
    <scope>NUCLEOTIDE SEQUENCE [LARGE SCALE GENOMIC DNA]</scope>
</reference>
<protein>
    <submittedName>
        <fullName evidence="2">Uncharacterized protein</fullName>
    </submittedName>
</protein>
<dbReference type="Proteomes" id="UP000045706">
    <property type="component" value="Unassembled WGS sequence"/>
</dbReference>
<dbReference type="EMBL" id="CVQI01001891">
    <property type="protein sequence ID" value="CRK11040.1"/>
    <property type="molecule type" value="Genomic_DNA"/>
</dbReference>
<proteinExistence type="predicted"/>
<feature type="compositionally biased region" description="Basic and acidic residues" evidence="1">
    <location>
        <begin position="34"/>
        <end position="43"/>
    </location>
</feature>
<dbReference type="AlphaFoldDB" id="A0A0G4KNK4"/>